<gene>
    <name evidence="2" type="ORF">CAEBREN_21647</name>
</gene>
<feature type="compositionally biased region" description="Low complexity" evidence="1">
    <location>
        <begin position="90"/>
        <end position="107"/>
    </location>
</feature>
<name>G0N7V1_CAEBE</name>
<organism evidence="3">
    <name type="scientific">Caenorhabditis brenneri</name>
    <name type="common">Nematode worm</name>
    <dbReference type="NCBI Taxonomy" id="135651"/>
    <lineage>
        <taxon>Eukaryota</taxon>
        <taxon>Metazoa</taxon>
        <taxon>Ecdysozoa</taxon>
        <taxon>Nematoda</taxon>
        <taxon>Chromadorea</taxon>
        <taxon>Rhabditida</taxon>
        <taxon>Rhabditina</taxon>
        <taxon>Rhabditomorpha</taxon>
        <taxon>Rhabditoidea</taxon>
        <taxon>Rhabditidae</taxon>
        <taxon>Peloderinae</taxon>
        <taxon>Caenorhabditis</taxon>
    </lineage>
</organism>
<feature type="region of interest" description="Disordered" evidence="1">
    <location>
        <begin position="72"/>
        <end position="107"/>
    </location>
</feature>
<dbReference type="AlphaFoldDB" id="G0N7V1"/>
<evidence type="ECO:0000313" key="2">
    <source>
        <dbReference type="EMBL" id="EGT54869.1"/>
    </source>
</evidence>
<reference evidence="3" key="1">
    <citation type="submission" date="2011-07" db="EMBL/GenBank/DDBJ databases">
        <authorList>
            <consortium name="Caenorhabditis brenneri Sequencing and Analysis Consortium"/>
            <person name="Wilson R.K."/>
        </authorList>
    </citation>
    <scope>NUCLEOTIDE SEQUENCE [LARGE SCALE GENOMIC DNA]</scope>
    <source>
        <strain evidence="3">PB2801</strain>
    </source>
</reference>
<dbReference type="Proteomes" id="UP000008068">
    <property type="component" value="Unassembled WGS sequence"/>
</dbReference>
<dbReference type="EMBL" id="GL379848">
    <property type="protein sequence ID" value="EGT54869.1"/>
    <property type="molecule type" value="Genomic_DNA"/>
</dbReference>
<keyword evidence="3" id="KW-1185">Reference proteome</keyword>
<evidence type="ECO:0000256" key="1">
    <source>
        <dbReference type="SAM" id="MobiDB-lite"/>
    </source>
</evidence>
<dbReference type="InParanoid" id="G0N7V1"/>
<sequence>MDAVITSFFTTVSNMTSQPPIPPSVMQETMAILLNPFAKSKEVLTSFVPPTSVVPAIKSSSSAFLVYEQQKPMHTADGHQEIPAKPIEQSSQLSASFASSSSTTAAPATNNNLSAFKVYQRPDQSIPAVQHSIFKNVQRNVGNSARNAEEVSQTRQGQ</sequence>
<protein>
    <submittedName>
        <fullName evidence="2">Uncharacterized protein</fullName>
    </submittedName>
</protein>
<accession>G0N7V1</accession>
<proteinExistence type="predicted"/>
<dbReference type="HOGENOM" id="CLU_1670911_0_0_1"/>
<evidence type="ECO:0000313" key="3">
    <source>
        <dbReference type="Proteomes" id="UP000008068"/>
    </source>
</evidence>